<dbReference type="Proteomes" id="UP000070475">
    <property type="component" value="Unassembled WGS sequence"/>
</dbReference>
<dbReference type="InterPro" id="IPR029068">
    <property type="entry name" value="Glyas_Bleomycin-R_OHBP_Dase"/>
</dbReference>
<dbReference type="PATRIC" id="fig|483937.3.peg.3375"/>
<evidence type="ECO:0000313" key="2">
    <source>
        <dbReference type="EMBL" id="KWX71127.1"/>
    </source>
</evidence>
<reference evidence="2 3" key="1">
    <citation type="submission" date="2015-08" db="EMBL/GenBank/DDBJ databases">
        <title>Genomes of Paenibacillus riograndensis.</title>
        <authorList>
            <person name="Sant'Anna F.H."/>
            <person name="Souza R."/>
            <person name="Ambrosini A."/>
            <person name="Bach E."/>
            <person name="Fernandes G."/>
            <person name="Balsanelli E."/>
            <person name="Baura V.A."/>
            <person name="Pedrosa F.O."/>
            <person name="Souza E.M."/>
            <person name="Passaglia L."/>
        </authorList>
    </citation>
    <scope>NUCLEOTIDE SEQUENCE [LARGE SCALE GENOMIC DNA]</scope>
    <source>
        <strain evidence="2 3">CAS34</strain>
    </source>
</reference>
<dbReference type="SUPFAM" id="SSF54593">
    <property type="entry name" value="Glyoxalase/Bleomycin resistance protein/Dihydroxybiphenyl dioxygenase"/>
    <property type="match status" value="1"/>
</dbReference>
<comment type="caution">
    <text evidence="2">The sequence shown here is derived from an EMBL/GenBank/DDBJ whole genome shotgun (WGS) entry which is preliminary data.</text>
</comment>
<dbReference type="RefSeq" id="WP_060863291.1">
    <property type="nucleotide sequence ID" value="NZ_LIRB01000147.1"/>
</dbReference>
<protein>
    <recommendedName>
        <fullName evidence="1">VOC domain-containing protein</fullName>
    </recommendedName>
</protein>
<feature type="domain" description="VOC" evidence="1">
    <location>
        <begin position="8"/>
        <end position="133"/>
    </location>
</feature>
<evidence type="ECO:0000259" key="1">
    <source>
        <dbReference type="PROSITE" id="PS51819"/>
    </source>
</evidence>
<dbReference type="Pfam" id="PF00903">
    <property type="entry name" value="Glyoxalase"/>
    <property type="match status" value="1"/>
</dbReference>
<proteinExistence type="predicted"/>
<sequence>MSKTFVKSIATLEIPVARIEPAVEWYTRILGFQVLHQTATDAMLRLGEEASPSAPRLYLVAAASPDRLFFLNNDTGVTHGIIDFYVSELEEFHLFLKNHEVSVTAVHYFNGSNGVGGFGFSDLDGNHFGATNVVE</sequence>
<dbReference type="EMBL" id="LIRB01000147">
    <property type="protein sequence ID" value="KWX71127.1"/>
    <property type="molecule type" value="Genomic_DNA"/>
</dbReference>
<dbReference type="InterPro" id="IPR037523">
    <property type="entry name" value="VOC_core"/>
</dbReference>
<dbReference type="Gene3D" id="3.10.180.10">
    <property type="entry name" value="2,3-Dihydroxybiphenyl 1,2-Dioxygenase, domain 1"/>
    <property type="match status" value="1"/>
</dbReference>
<keyword evidence="3" id="KW-1185">Reference proteome</keyword>
<gene>
    <name evidence="2" type="ORF">AMQ84_29405</name>
</gene>
<organism evidence="2 3">
    <name type="scientific">Paenibacillus riograndensis</name>
    <dbReference type="NCBI Taxonomy" id="483937"/>
    <lineage>
        <taxon>Bacteria</taxon>
        <taxon>Bacillati</taxon>
        <taxon>Bacillota</taxon>
        <taxon>Bacilli</taxon>
        <taxon>Bacillales</taxon>
        <taxon>Paenibacillaceae</taxon>
        <taxon>Paenibacillus</taxon>
        <taxon>Paenibacillus sonchi group</taxon>
    </lineage>
</organism>
<dbReference type="OrthoDB" id="291991at2"/>
<name>A0A132TIG2_9BACL</name>
<dbReference type="PROSITE" id="PS51819">
    <property type="entry name" value="VOC"/>
    <property type="match status" value="1"/>
</dbReference>
<dbReference type="InterPro" id="IPR004360">
    <property type="entry name" value="Glyas_Fos-R_dOase_dom"/>
</dbReference>
<dbReference type="AlphaFoldDB" id="A0A132TIG2"/>
<accession>A0A132TIG2</accession>
<dbReference type="CDD" id="cd06587">
    <property type="entry name" value="VOC"/>
    <property type="match status" value="1"/>
</dbReference>
<evidence type="ECO:0000313" key="3">
    <source>
        <dbReference type="Proteomes" id="UP000070475"/>
    </source>
</evidence>